<reference evidence="13" key="1">
    <citation type="submission" date="2009-09" db="EMBL/GenBank/DDBJ databases">
        <title>The complete chromosome of Sebaldella termitidis ATCC 33386.</title>
        <authorList>
            <consortium name="US DOE Joint Genome Institute (JGI-PGF)"/>
            <person name="Lucas S."/>
            <person name="Copeland A."/>
            <person name="Lapidus A."/>
            <person name="Glavina del Rio T."/>
            <person name="Dalin E."/>
            <person name="Tice H."/>
            <person name="Bruce D."/>
            <person name="Goodwin L."/>
            <person name="Pitluck S."/>
            <person name="Kyrpides N."/>
            <person name="Mavromatis K."/>
            <person name="Ivanova N."/>
            <person name="Mikhailova N."/>
            <person name="Sims D."/>
            <person name="Meincke L."/>
            <person name="Brettin T."/>
            <person name="Detter J.C."/>
            <person name="Han C."/>
            <person name="Larimer F."/>
            <person name="Land M."/>
            <person name="Hauser L."/>
            <person name="Markowitz V."/>
            <person name="Cheng J.F."/>
            <person name="Hugenholtz P."/>
            <person name="Woyke T."/>
            <person name="Wu D."/>
            <person name="Eisen J.A."/>
        </authorList>
    </citation>
    <scope>NUCLEOTIDE SEQUENCE [LARGE SCALE GENOMIC DNA]</scope>
    <source>
        <strain evidence="13">ATCC 33386 / NCTC 11300</strain>
    </source>
</reference>
<evidence type="ECO:0000256" key="2">
    <source>
        <dbReference type="ARBA" id="ARBA00004533"/>
    </source>
</evidence>
<dbReference type="GO" id="GO:0016887">
    <property type="term" value="F:ATP hydrolysis activity"/>
    <property type="evidence" value="ECO:0007669"/>
    <property type="project" value="InterPro"/>
</dbReference>
<dbReference type="SMART" id="SM00382">
    <property type="entry name" value="AAA"/>
    <property type="match status" value="2"/>
</dbReference>
<dbReference type="RefSeq" id="WP_012862956.1">
    <property type="nucleotide sequence ID" value="NC_013517.1"/>
</dbReference>
<protein>
    <submittedName>
        <fullName evidence="12">ABC transporter related protein</fullName>
    </submittedName>
</protein>
<evidence type="ECO:0000256" key="4">
    <source>
        <dbReference type="ARBA" id="ARBA00022475"/>
    </source>
</evidence>
<feature type="domain" description="ABC transporter" evidence="11">
    <location>
        <begin position="5"/>
        <end position="240"/>
    </location>
</feature>
<dbReference type="CDD" id="cd03215">
    <property type="entry name" value="ABC_Carb_Monos_II"/>
    <property type="match status" value="1"/>
</dbReference>
<dbReference type="InterPro" id="IPR027417">
    <property type="entry name" value="P-loop_NTPase"/>
</dbReference>
<dbReference type="AlphaFoldDB" id="D1AQW4"/>
<keyword evidence="9" id="KW-1278">Translocase</keyword>
<dbReference type="PANTHER" id="PTHR43790">
    <property type="entry name" value="CARBOHYDRATE TRANSPORT ATP-BINDING PROTEIN MG119-RELATED"/>
    <property type="match status" value="1"/>
</dbReference>
<dbReference type="HOGENOM" id="CLU_000604_92_3_0"/>
<dbReference type="PANTHER" id="PTHR43790:SF9">
    <property type="entry name" value="GALACTOFURANOSE TRANSPORTER ATP-BINDING PROTEIN YTFR"/>
    <property type="match status" value="1"/>
</dbReference>
<comment type="subcellular location">
    <subcellularLocation>
        <location evidence="2">Cell inner membrane</location>
    </subcellularLocation>
    <subcellularLocation>
        <location evidence="1">Cell membrane</location>
        <topology evidence="1">Peripheral membrane protein</topology>
    </subcellularLocation>
</comment>
<evidence type="ECO:0000256" key="6">
    <source>
        <dbReference type="ARBA" id="ARBA00022737"/>
    </source>
</evidence>
<keyword evidence="13" id="KW-1185">Reference proteome</keyword>
<dbReference type="GO" id="GO:0015749">
    <property type="term" value="P:monosaccharide transmembrane transport"/>
    <property type="evidence" value="ECO:0007669"/>
    <property type="project" value="UniProtKB-ARBA"/>
</dbReference>
<dbReference type="CDD" id="cd03216">
    <property type="entry name" value="ABC_Carb_Monos_I"/>
    <property type="match status" value="1"/>
</dbReference>
<dbReference type="FunFam" id="3.40.50.300:FF:000127">
    <property type="entry name" value="Ribose import ATP-binding protein RbsA"/>
    <property type="match status" value="1"/>
</dbReference>
<keyword evidence="10" id="KW-0472">Membrane</keyword>
<evidence type="ECO:0000259" key="11">
    <source>
        <dbReference type="PROSITE" id="PS50893"/>
    </source>
</evidence>
<dbReference type="PROSITE" id="PS00211">
    <property type="entry name" value="ABC_TRANSPORTER_1"/>
    <property type="match status" value="1"/>
</dbReference>
<evidence type="ECO:0000256" key="8">
    <source>
        <dbReference type="ARBA" id="ARBA00022840"/>
    </source>
</evidence>
<keyword evidence="7" id="KW-0547">Nucleotide-binding</keyword>
<dbReference type="FunFam" id="3.40.50.300:FF:000126">
    <property type="entry name" value="Galactose/methyl galactoside import ATP-binding protein MglA"/>
    <property type="match status" value="1"/>
</dbReference>
<dbReference type="GO" id="GO:0005524">
    <property type="term" value="F:ATP binding"/>
    <property type="evidence" value="ECO:0007669"/>
    <property type="project" value="UniProtKB-KW"/>
</dbReference>
<accession>D1AQW4</accession>
<dbReference type="GO" id="GO:0005886">
    <property type="term" value="C:plasma membrane"/>
    <property type="evidence" value="ECO:0007669"/>
    <property type="project" value="UniProtKB-SubCell"/>
</dbReference>
<evidence type="ECO:0000256" key="1">
    <source>
        <dbReference type="ARBA" id="ARBA00004202"/>
    </source>
</evidence>
<name>D1AQW4_SEBTE</name>
<keyword evidence="5" id="KW-0762">Sugar transport</keyword>
<reference evidence="12 13" key="2">
    <citation type="journal article" date="2010" name="Stand. Genomic Sci.">
        <title>Complete genome sequence of Sebaldella termitidis type strain (NCTC 11300).</title>
        <authorList>
            <person name="Harmon-Smith M."/>
            <person name="Celia L."/>
            <person name="Chertkov O."/>
            <person name="Lapidus A."/>
            <person name="Copeland A."/>
            <person name="Glavina Del Rio T."/>
            <person name="Nolan M."/>
            <person name="Lucas S."/>
            <person name="Tice H."/>
            <person name="Cheng J.F."/>
            <person name="Han C."/>
            <person name="Detter J.C."/>
            <person name="Bruce D."/>
            <person name="Goodwin L."/>
            <person name="Pitluck S."/>
            <person name="Pati A."/>
            <person name="Liolios K."/>
            <person name="Ivanova N."/>
            <person name="Mavromatis K."/>
            <person name="Mikhailova N."/>
            <person name="Chen A."/>
            <person name="Palaniappan K."/>
            <person name="Land M."/>
            <person name="Hauser L."/>
            <person name="Chang Y.J."/>
            <person name="Jeffries C.D."/>
            <person name="Brettin T."/>
            <person name="Goker M."/>
            <person name="Beck B."/>
            <person name="Bristow J."/>
            <person name="Eisen J.A."/>
            <person name="Markowitz V."/>
            <person name="Hugenholtz P."/>
            <person name="Kyrpides N.C."/>
            <person name="Klenk H.P."/>
            <person name="Chen F."/>
        </authorList>
    </citation>
    <scope>NUCLEOTIDE SEQUENCE [LARGE SCALE GENOMIC DNA]</scope>
    <source>
        <strain evidence="13">ATCC 33386 / NCTC 11300</strain>
    </source>
</reference>
<organism evidence="12 13">
    <name type="scientific">Sebaldella termitidis (strain ATCC 33386 / NCTC 11300)</name>
    <dbReference type="NCBI Taxonomy" id="526218"/>
    <lineage>
        <taxon>Bacteria</taxon>
        <taxon>Fusobacteriati</taxon>
        <taxon>Fusobacteriota</taxon>
        <taxon>Fusobacteriia</taxon>
        <taxon>Fusobacteriales</taxon>
        <taxon>Leptotrichiaceae</taxon>
        <taxon>Sebaldella</taxon>
    </lineage>
</organism>
<keyword evidence="3" id="KW-0813">Transport</keyword>
<dbReference type="InterPro" id="IPR003439">
    <property type="entry name" value="ABC_transporter-like_ATP-bd"/>
</dbReference>
<feature type="domain" description="ABC transporter" evidence="11">
    <location>
        <begin position="252"/>
        <end position="496"/>
    </location>
</feature>
<dbReference type="InterPro" id="IPR017871">
    <property type="entry name" value="ABC_transporter-like_CS"/>
</dbReference>
<dbReference type="Proteomes" id="UP000000845">
    <property type="component" value="Chromosome"/>
</dbReference>
<keyword evidence="6" id="KW-0677">Repeat</keyword>
<dbReference type="PROSITE" id="PS50893">
    <property type="entry name" value="ABC_TRANSPORTER_2"/>
    <property type="match status" value="2"/>
</dbReference>
<dbReference type="EMBL" id="CP001739">
    <property type="protein sequence ID" value="ACZ10374.1"/>
    <property type="molecule type" value="Genomic_DNA"/>
</dbReference>
<dbReference type="Gene3D" id="3.40.50.300">
    <property type="entry name" value="P-loop containing nucleotide triphosphate hydrolases"/>
    <property type="match status" value="2"/>
</dbReference>
<sequence>MEYILEMKGITKRFSGVTALSNVDLKLAKGEVHTLLGENGAGKSTLMKILSGVYTPDEGEIILKGKKTDIKNPKESQSLGISIIYQELSLCPNMSISENIFANREPMNNLFVNYKEMTKKSKEILEYLDVDMEPSVLVQDLSISERQMIEIAKAVAFKADIIIMDEPTSSLSLKESEKLFEIIDKLKKDGVSIIYISHRMDELLRISDNITVMRDGEYIGTVPREKADIDGLIKMMVGREMKDIYPKKDYQTGNEAVLRVESLSKKDYFEDISFDIKKGEIVGFFGLVGAGRSDVAKAIFGVASLDNGQIFINNKKVNIKSPEDAIKNKIAFITENRREEGVVLDNDVKVNITMATIDNIIGRLKLIDNKKEEGIAKTEIKNLRIKTSGSDQHIRNLSGGNQQKVILAKWLETKPDILILDEPTRGIDVGAKHEIYEIMRRLASEGVGIIMISSELSEVLFMSDRLFVMREKKIVKELNPELTTQEEIMRYSTGGVNLDGNDKF</sequence>
<keyword evidence="4" id="KW-1003">Cell membrane</keyword>
<keyword evidence="8" id="KW-0067">ATP-binding</keyword>
<evidence type="ECO:0000256" key="5">
    <source>
        <dbReference type="ARBA" id="ARBA00022597"/>
    </source>
</evidence>
<evidence type="ECO:0000256" key="9">
    <source>
        <dbReference type="ARBA" id="ARBA00022967"/>
    </source>
</evidence>
<dbReference type="STRING" id="526218.Sterm_3540"/>
<evidence type="ECO:0000256" key="3">
    <source>
        <dbReference type="ARBA" id="ARBA00022448"/>
    </source>
</evidence>
<dbReference type="KEGG" id="str:Sterm_3540"/>
<evidence type="ECO:0000313" key="13">
    <source>
        <dbReference type="Proteomes" id="UP000000845"/>
    </source>
</evidence>
<dbReference type="eggNOG" id="COG1129">
    <property type="taxonomic scope" value="Bacteria"/>
</dbReference>
<dbReference type="Pfam" id="PF00005">
    <property type="entry name" value="ABC_tran"/>
    <property type="match status" value="2"/>
</dbReference>
<evidence type="ECO:0000313" key="12">
    <source>
        <dbReference type="EMBL" id="ACZ10374.1"/>
    </source>
</evidence>
<gene>
    <name evidence="12" type="ordered locus">Sterm_3540</name>
</gene>
<dbReference type="InterPro" id="IPR050107">
    <property type="entry name" value="ABC_carbohydrate_import_ATPase"/>
</dbReference>
<proteinExistence type="predicted"/>
<evidence type="ECO:0000256" key="7">
    <source>
        <dbReference type="ARBA" id="ARBA00022741"/>
    </source>
</evidence>
<dbReference type="SUPFAM" id="SSF52540">
    <property type="entry name" value="P-loop containing nucleoside triphosphate hydrolases"/>
    <property type="match status" value="2"/>
</dbReference>
<evidence type="ECO:0000256" key="10">
    <source>
        <dbReference type="ARBA" id="ARBA00023136"/>
    </source>
</evidence>
<dbReference type="InterPro" id="IPR003593">
    <property type="entry name" value="AAA+_ATPase"/>
</dbReference>